<comment type="caution">
    <text evidence="2">The sequence shown here is derived from an EMBL/GenBank/DDBJ whole genome shotgun (WGS) entry which is preliminary data.</text>
</comment>
<feature type="region of interest" description="Disordered" evidence="1">
    <location>
        <begin position="49"/>
        <end position="75"/>
    </location>
</feature>
<evidence type="ECO:0000313" key="2">
    <source>
        <dbReference type="EMBL" id="GFD59041.1"/>
    </source>
</evidence>
<name>A0A699XQ53_TANCI</name>
<gene>
    <name evidence="2" type="ORF">Tci_931010</name>
</gene>
<dbReference type="AlphaFoldDB" id="A0A699XQ53"/>
<protein>
    <submittedName>
        <fullName evidence="2">Uncharacterized protein</fullName>
    </submittedName>
</protein>
<proteinExistence type="predicted"/>
<dbReference type="EMBL" id="BKCJ011860453">
    <property type="protein sequence ID" value="GFD59041.1"/>
    <property type="molecule type" value="Genomic_DNA"/>
</dbReference>
<feature type="compositionally biased region" description="Basic residues" evidence="1">
    <location>
        <begin position="61"/>
        <end position="75"/>
    </location>
</feature>
<feature type="compositionally biased region" description="Basic and acidic residues" evidence="1">
    <location>
        <begin position="1"/>
        <end position="10"/>
    </location>
</feature>
<feature type="region of interest" description="Disordered" evidence="1">
    <location>
        <begin position="1"/>
        <end position="32"/>
    </location>
</feature>
<feature type="non-terminal residue" evidence="2">
    <location>
        <position position="1"/>
    </location>
</feature>
<reference evidence="2" key="1">
    <citation type="journal article" date="2019" name="Sci. Rep.">
        <title>Draft genome of Tanacetum cinerariifolium, the natural source of mosquito coil.</title>
        <authorList>
            <person name="Yamashiro T."/>
            <person name="Shiraishi A."/>
            <person name="Satake H."/>
            <person name="Nakayama K."/>
        </authorList>
    </citation>
    <scope>NUCLEOTIDE SEQUENCE</scope>
</reference>
<organism evidence="2">
    <name type="scientific">Tanacetum cinerariifolium</name>
    <name type="common">Dalmatian daisy</name>
    <name type="synonym">Chrysanthemum cinerariifolium</name>
    <dbReference type="NCBI Taxonomy" id="118510"/>
    <lineage>
        <taxon>Eukaryota</taxon>
        <taxon>Viridiplantae</taxon>
        <taxon>Streptophyta</taxon>
        <taxon>Embryophyta</taxon>
        <taxon>Tracheophyta</taxon>
        <taxon>Spermatophyta</taxon>
        <taxon>Magnoliopsida</taxon>
        <taxon>eudicotyledons</taxon>
        <taxon>Gunneridae</taxon>
        <taxon>Pentapetalae</taxon>
        <taxon>asterids</taxon>
        <taxon>campanulids</taxon>
        <taxon>Asterales</taxon>
        <taxon>Asteraceae</taxon>
        <taxon>Asteroideae</taxon>
        <taxon>Anthemideae</taxon>
        <taxon>Anthemidinae</taxon>
        <taxon>Tanacetum</taxon>
    </lineage>
</organism>
<evidence type="ECO:0000256" key="1">
    <source>
        <dbReference type="SAM" id="MobiDB-lite"/>
    </source>
</evidence>
<sequence length="75" mass="8691">GAAAAHDRQLRFAGAVDRAGGRQRDRGGDRLSVQRRAWRRRELCRRQPRQPYIAVGGYRPPPRRPHRPRSRSQPL</sequence>
<accession>A0A699XQ53</accession>
<feature type="compositionally biased region" description="Basic and acidic residues" evidence="1">
    <location>
        <begin position="19"/>
        <end position="29"/>
    </location>
</feature>